<dbReference type="InterPro" id="IPR057268">
    <property type="entry name" value="Ribosomal_L18"/>
</dbReference>
<organism evidence="8 9">
    <name type="scientific">Thermosulfuriphilus ammonigenes</name>
    <dbReference type="NCBI Taxonomy" id="1936021"/>
    <lineage>
        <taxon>Bacteria</taxon>
        <taxon>Pseudomonadati</taxon>
        <taxon>Thermodesulfobacteriota</taxon>
        <taxon>Thermodesulfobacteria</taxon>
        <taxon>Thermodesulfobacteriales</taxon>
        <taxon>Thermodesulfobacteriaceae</taxon>
        <taxon>Thermosulfuriphilus</taxon>
    </lineage>
</organism>
<keyword evidence="9" id="KW-1185">Reference proteome</keyword>
<keyword evidence="2 7" id="KW-0699">rRNA-binding</keyword>
<dbReference type="AlphaFoldDB" id="A0A6G7PUX1"/>
<evidence type="ECO:0000256" key="5">
    <source>
        <dbReference type="ARBA" id="ARBA00023274"/>
    </source>
</evidence>
<comment type="similarity">
    <text evidence="1 7">Belongs to the universal ribosomal protein uL18 family.</text>
</comment>
<dbReference type="GO" id="GO:0006412">
    <property type="term" value="P:translation"/>
    <property type="evidence" value="ECO:0007669"/>
    <property type="project" value="UniProtKB-UniRule"/>
</dbReference>
<dbReference type="FunFam" id="3.30.420.100:FF:000001">
    <property type="entry name" value="50S ribosomal protein L18"/>
    <property type="match status" value="1"/>
</dbReference>
<dbReference type="SUPFAM" id="SSF53137">
    <property type="entry name" value="Translational machinery components"/>
    <property type="match status" value="1"/>
</dbReference>
<evidence type="ECO:0000256" key="2">
    <source>
        <dbReference type="ARBA" id="ARBA00022730"/>
    </source>
</evidence>
<evidence type="ECO:0000256" key="1">
    <source>
        <dbReference type="ARBA" id="ARBA00007116"/>
    </source>
</evidence>
<evidence type="ECO:0000256" key="3">
    <source>
        <dbReference type="ARBA" id="ARBA00022884"/>
    </source>
</evidence>
<evidence type="ECO:0000313" key="9">
    <source>
        <dbReference type="Proteomes" id="UP000502179"/>
    </source>
</evidence>
<protein>
    <recommendedName>
        <fullName evidence="6 7">Large ribosomal subunit protein uL18</fullName>
    </recommendedName>
</protein>
<proteinExistence type="inferred from homology"/>
<sequence length="125" mass="14234">MVRTNKKFLARLRRKRRVRKKIFGTAERPRLSVFRSAKHIYAQIINDEEGRTLVAASTLSKDLRAKVNELKGQGKVAQARLVGEYLAQMAREKGITKVCFDRAGYRYHGRVKALAEGAREGGLEF</sequence>
<dbReference type="NCBIfam" id="TIGR00060">
    <property type="entry name" value="L18_bact"/>
    <property type="match status" value="1"/>
</dbReference>
<dbReference type="EMBL" id="CP048877">
    <property type="protein sequence ID" value="QIJ71321.1"/>
    <property type="molecule type" value="Genomic_DNA"/>
</dbReference>
<dbReference type="GO" id="GO:0008097">
    <property type="term" value="F:5S rRNA binding"/>
    <property type="evidence" value="ECO:0007669"/>
    <property type="project" value="TreeGrafter"/>
</dbReference>
<evidence type="ECO:0000256" key="6">
    <source>
        <dbReference type="ARBA" id="ARBA00035197"/>
    </source>
</evidence>
<keyword evidence="5 7" id="KW-0687">Ribonucleoprotein</keyword>
<dbReference type="CDD" id="cd00432">
    <property type="entry name" value="Ribosomal_L18_L5e"/>
    <property type="match status" value="1"/>
</dbReference>
<keyword evidence="4 7" id="KW-0689">Ribosomal protein</keyword>
<evidence type="ECO:0000256" key="4">
    <source>
        <dbReference type="ARBA" id="ARBA00022980"/>
    </source>
</evidence>
<dbReference type="PANTHER" id="PTHR12899">
    <property type="entry name" value="39S RIBOSOMAL PROTEIN L18, MITOCHONDRIAL"/>
    <property type="match status" value="1"/>
</dbReference>
<dbReference type="Pfam" id="PF00861">
    <property type="entry name" value="Ribosomal_L18p"/>
    <property type="match status" value="1"/>
</dbReference>
<dbReference type="GO" id="GO:0022625">
    <property type="term" value="C:cytosolic large ribosomal subunit"/>
    <property type="evidence" value="ECO:0007669"/>
    <property type="project" value="TreeGrafter"/>
</dbReference>
<dbReference type="Proteomes" id="UP000502179">
    <property type="component" value="Chromosome"/>
</dbReference>
<dbReference type="HAMAP" id="MF_01337_B">
    <property type="entry name" value="Ribosomal_uL18_B"/>
    <property type="match status" value="1"/>
</dbReference>
<dbReference type="InterPro" id="IPR005484">
    <property type="entry name" value="Ribosomal_uL18_bac/plant/anim"/>
</dbReference>
<evidence type="ECO:0000313" key="8">
    <source>
        <dbReference type="EMBL" id="QIJ71321.1"/>
    </source>
</evidence>
<dbReference type="Gene3D" id="3.30.420.100">
    <property type="match status" value="1"/>
</dbReference>
<accession>A0A6G7PUX1</accession>
<dbReference type="GO" id="GO:0003735">
    <property type="term" value="F:structural constituent of ribosome"/>
    <property type="evidence" value="ECO:0007669"/>
    <property type="project" value="InterPro"/>
</dbReference>
<name>A0A6G7PUX1_9BACT</name>
<dbReference type="InterPro" id="IPR004389">
    <property type="entry name" value="Ribosomal_uL18_bac-type"/>
</dbReference>
<gene>
    <name evidence="7" type="primary">rplR</name>
    <name evidence="8" type="ORF">G4V39_03065</name>
</gene>
<reference evidence="8 9" key="1">
    <citation type="submission" date="2020-02" db="EMBL/GenBank/DDBJ databases">
        <title>Genome analysis of Thermosulfuriphilus ammonigenes ST65T, an anaerobic thermophilic chemolithoautotrophic bacterium isolated from a deep-sea hydrothermal vent.</title>
        <authorList>
            <person name="Slobodkina G."/>
            <person name="Allioux M."/>
            <person name="Merkel A."/>
            <person name="Alain K."/>
            <person name="Jebbar M."/>
            <person name="Slobodkin A."/>
        </authorList>
    </citation>
    <scope>NUCLEOTIDE SEQUENCE [LARGE SCALE GENOMIC DNA]</scope>
    <source>
        <strain evidence="8 9">ST65</strain>
    </source>
</reference>
<dbReference type="KEGG" id="tav:G4V39_03065"/>
<keyword evidence="3 7" id="KW-0694">RNA-binding</keyword>
<comment type="subunit">
    <text evidence="7">Part of the 50S ribosomal subunit; part of the 5S rRNA/L5/L18/L25 subcomplex. Contacts the 5S and 23S rRNAs.</text>
</comment>
<dbReference type="PANTHER" id="PTHR12899:SF3">
    <property type="entry name" value="LARGE RIBOSOMAL SUBUNIT PROTEIN UL18M"/>
    <property type="match status" value="1"/>
</dbReference>
<comment type="function">
    <text evidence="7">This is one of the proteins that bind and probably mediate the attachment of the 5S RNA into the large ribosomal subunit, where it forms part of the central protuberance.</text>
</comment>
<dbReference type="RefSeq" id="WP_166031543.1">
    <property type="nucleotide sequence ID" value="NZ_CP048877.1"/>
</dbReference>
<evidence type="ECO:0000256" key="7">
    <source>
        <dbReference type="HAMAP-Rule" id="MF_01337"/>
    </source>
</evidence>